<evidence type="ECO:0000313" key="4">
    <source>
        <dbReference type="Proteomes" id="UP000289708"/>
    </source>
</evidence>
<comment type="caution">
    <text evidence="3">The sequence shown here is derived from an EMBL/GenBank/DDBJ whole genome shotgun (WGS) entry which is preliminary data.</text>
</comment>
<keyword evidence="4" id="KW-1185">Reference proteome</keyword>
<proteinExistence type="predicted"/>
<reference evidence="3 4" key="1">
    <citation type="submission" date="2018-12" db="EMBL/GenBank/DDBJ databases">
        <title>bacterium Hansschlegelia zhihuaiae S113.</title>
        <authorList>
            <person name="He J."/>
        </authorList>
    </citation>
    <scope>NUCLEOTIDE SEQUENCE [LARGE SCALE GENOMIC DNA]</scope>
    <source>
        <strain evidence="3 4">S 113</strain>
    </source>
</reference>
<evidence type="ECO:0000313" key="3">
    <source>
        <dbReference type="EMBL" id="RXF72901.1"/>
    </source>
</evidence>
<evidence type="ECO:0000259" key="2">
    <source>
        <dbReference type="Pfam" id="PF01471"/>
    </source>
</evidence>
<dbReference type="InterPro" id="IPR036365">
    <property type="entry name" value="PGBD-like_sf"/>
</dbReference>
<dbReference type="InterPro" id="IPR036366">
    <property type="entry name" value="PGBDSf"/>
</dbReference>
<organism evidence="3 4">
    <name type="scientific">Hansschlegelia zhihuaiae</name>
    <dbReference type="NCBI Taxonomy" id="405005"/>
    <lineage>
        <taxon>Bacteria</taxon>
        <taxon>Pseudomonadati</taxon>
        <taxon>Pseudomonadota</taxon>
        <taxon>Alphaproteobacteria</taxon>
        <taxon>Hyphomicrobiales</taxon>
        <taxon>Methylopilaceae</taxon>
        <taxon>Hansschlegelia</taxon>
    </lineage>
</organism>
<dbReference type="Pfam" id="PF01471">
    <property type="entry name" value="PG_binding_1"/>
    <property type="match status" value="2"/>
</dbReference>
<dbReference type="Gene3D" id="1.10.101.10">
    <property type="entry name" value="PGBD-like superfamily/PGBD"/>
    <property type="match status" value="2"/>
</dbReference>
<name>A0A4Q0MH48_9HYPH</name>
<feature type="domain" description="Peptidoglycan binding-like" evidence="2">
    <location>
        <begin position="154"/>
        <end position="209"/>
    </location>
</feature>
<feature type="region of interest" description="Disordered" evidence="1">
    <location>
        <begin position="217"/>
        <end position="240"/>
    </location>
</feature>
<dbReference type="SUPFAM" id="SSF47090">
    <property type="entry name" value="PGBD-like"/>
    <property type="match status" value="2"/>
</dbReference>
<dbReference type="OrthoDB" id="9816507at2"/>
<protein>
    <submittedName>
        <fullName evidence="3">Peptidoglycan-binding protein</fullName>
    </submittedName>
</protein>
<sequence>MAASMKARASACRWCAASSRCMAARCPSRARSDGAPRSRSSCRPSAWAASLGPRRSRRASKLLSVPRKGCCVVPRSAPRDYGYDGEPRGLIGSALAVAARRPVDALAGALAAACAVMILVNALLLQQGRPAAVAPSRHAAEATASAPRVAPKRDDLVAQVQTALAERELYDGVVDGVMGSATSAAVRAFEQAQGMTVTGEASEKTLAALMTAPVRPAGAPAKPAAKAPAQAQSAQTTGSTAAPANAKMIATQRALARIGYGPVTIDGKMGAETRNAIKSFERDRGMPETGEPSPAVLRALQAMTGAPLQ</sequence>
<dbReference type="AlphaFoldDB" id="A0A4Q0MH48"/>
<dbReference type="InterPro" id="IPR002477">
    <property type="entry name" value="Peptidoglycan-bd-like"/>
</dbReference>
<gene>
    <name evidence="3" type="ORF">EK403_12150</name>
</gene>
<feature type="domain" description="Peptidoglycan binding-like" evidence="2">
    <location>
        <begin position="249"/>
        <end position="300"/>
    </location>
</feature>
<dbReference type="EMBL" id="RYFI01000011">
    <property type="protein sequence ID" value="RXF72901.1"/>
    <property type="molecule type" value="Genomic_DNA"/>
</dbReference>
<accession>A0A4Q0MH48</accession>
<evidence type="ECO:0000256" key="1">
    <source>
        <dbReference type="SAM" id="MobiDB-lite"/>
    </source>
</evidence>
<dbReference type="Proteomes" id="UP000289708">
    <property type="component" value="Unassembled WGS sequence"/>
</dbReference>